<accession>A0A8H3FIU6</accession>
<feature type="region of interest" description="Disordered" evidence="2">
    <location>
        <begin position="547"/>
        <end position="592"/>
    </location>
</feature>
<feature type="region of interest" description="Disordered" evidence="2">
    <location>
        <begin position="414"/>
        <end position="459"/>
    </location>
</feature>
<protein>
    <submittedName>
        <fullName evidence="3">Uncharacterized protein</fullName>
    </submittedName>
</protein>
<proteinExistence type="predicted"/>
<dbReference type="EMBL" id="CAJPDR010000190">
    <property type="protein sequence ID" value="CAF9924480.1"/>
    <property type="molecule type" value="Genomic_DNA"/>
</dbReference>
<feature type="region of interest" description="Disordered" evidence="2">
    <location>
        <begin position="85"/>
        <end position="121"/>
    </location>
</feature>
<feature type="compositionally biased region" description="Basic and acidic residues" evidence="2">
    <location>
        <begin position="310"/>
        <end position="322"/>
    </location>
</feature>
<feature type="region of interest" description="Disordered" evidence="2">
    <location>
        <begin position="1"/>
        <end position="46"/>
    </location>
</feature>
<dbReference type="AlphaFoldDB" id="A0A8H3FIU6"/>
<feature type="compositionally biased region" description="Basic and acidic residues" evidence="2">
    <location>
        <begin position="1"/>
        <end position="14"/>
    </location>
</feature>
<feature type="compositionally biased region" description="Basic and acidic residues" evidence="2">
    <location>
        <begin position="547"/>
        <end position="556"/>
    </location>
</feature>
<dbReference type="Proteomes" id="UP000664203">
    <property type="component" value="Unassembled WGS sequence"/>
</dbReference>
<feature type="compositionally biased region" description="Basic and acidic residues" evidence="2">
    <location>
        <begin position="579"/>
        <end position="592"/>
    </location>
</feature>
<keyword evidence="1" id="KW-0175">Coiled coil</keyword>
<feature type="compositionally biased region" description="Polar residues" evidence="2">
    <location>
        <begin position="90"/>
        <end position="104"/>
    </location>
</feature>
<feature type="compositionally biased region" description="Polar residues" evidence="2">
    <location>
        <begin position="29"/>
        <end position="46"/>
    </location>
</feature>
<dbReference type="OrthoDB" id="5393115at2759"/>
<feature type="coiled-coil region" evidence="1">
    <location>
        <begin position="144"/>
        <end position="233"/>
    </location>
</feature>
<comment type="caution">
    <text evidence="3">The sequence shown here is derived from an EMBL/GenBank/DDBJ whole genome shotgun (WGS) entry which is preliminary data.</text>
</comment>
<reference evidence="3" key="1">
    <citation type="submission" date="2021-03" db="EMBL/GenBank/DDBJ databases">
        <authorList>
            <person name="Tagirdzhanova G."/>
        </authorList>
    </citation>
    <scope>NUCLEOTIDE SEQUENCE</scope>
</reference>
<evidence type="ECO:0000256" key="2">
    <source>
        <dbReference type="SAM" id="MobiDB-lite"/>
    </source>
</evidence>
<evidence type="ECO:0000313" key="4">
    <source>
        <dbReference type="Proteomes" id="UP000664203"/>
    </source>
</evidence>
<keyword evidence="4" id="KW-1185">Reference proteome</keyword>
<evidence type="ECO:0000313" key="3">
    <source>
        <dbReference type="EMBL" id="CAF9924480.1"/>
    </source>
</evidence>
<sequence length="592" mass="66630">MAHNRADNQADNPEHGQATTDAEGLSFRSRASSVLSTGTRFSISTMPQGHFHLDHVREGNAARTPSTRPSSLYSIPSIATSLPPYEAQASRHTPIQNSATSSNDAEQRPPTPSTADPENALSIHYGRVVRTIDENHARQLARIYGAHDQQLKAHEQELAATREAVDQAYRKEWKARNREMERIREEAAASVAEMQGTLDRELERGRDDCAVKVAALEERVQSLRVTHDESLERIQQDATDQVVTLRGEYQASINKARNAIEDLWEGRWNDRTRLAAEEARRRDLEKDVEWLRVIESTHPELLDEMKTAMEASRAKNPQDRDYQSSQVVSKQDPELSRYGEIVWPFHFGPAVQFSPFQRNPGPSRTDSEASTHCVIYDGMLDTRPRPMAYCREQNPRRAKPWEHSKQSIVLHSLPPKAPAAHDSGSLPISTPSVSESSAEGLSCSTPTKPVPPAAKYPLNEASSSALIDLHERESRRRETAHAQELRHREDLHAQALRHREELFVKEREHAIRVRDIKDGKNVAGKEQYFTVEKDLGGWDVMSREQLNDRKGREKADGVGGSGETIREPVDAEFVGGNGFREEDHVRTGSPDH</sequence>
<evidence type="ECO:0000256" key="1">
    <source>
        <dbReference type="SAM" id="Coils"/>
    </source>
</evidence>
<organism evidence="3 4">
    <name type="scientific">Alectoria fallacina</name>
    <dbReference type="NCBI Taxonomy" id="1903189"/>
    <lineage>
        <taxon>Eukaryota</taxon>
        <taxon>Fungi</taxon>
        <taxon>Dikarya</taxon>
        <taxon>Ascomycota</taxon>
        <taxon>Pezizomycotina</taxon>
        <taxon>Lecanoromycetes</taxon>
        <taxon>OSLEUM clade</taxon>
        <taxon>Lecanoromycetidae</taxon>
        <taxon>Lecanorales</taxon>
        <taxon>Lecanorineae</taxon>
        <taxon>Parmeliaceae</taxon>
        <taxon>Alectoria</taxon>
    </lineage>
</organism>
<feature type="region of interest" description="Disordered" evidence="2">
    <location>
        <begin position="310"/>
        <end position="333"/>
    </location>
</feature>
<feature type="compositionally biased region" description="Polar residues" evidence="2">
    <location>
        <begin position="426"/>
        <end position="447"/>
    </location>
</feature>
<gene>
    <name evidence="3" type="ORF">ALECFALPRED_002775</name>
</gene>
<name>A0A8H3FIU6_9LECA</name>